<evidence type="ECO:0000313" key="2">
    <source>
        <dbReference type="Proteomes" id="UP000075243"/>
    </source>
</evidence>
<name>A0A151RJU5_CAJCA</name>
<dbReference type="Gramene" id="C.cajan_33234.t">
    <property type="protein sequence ID" value="C.cajan_33234.t.cds1"/>
    <property type="gene ID" value="C.cajan_33234"/>
</dbReference>
<dbReference type="AlphaFoldDB" id="A0A151RJU5"/>
<feature type="non-terminal residue" evidence="1">
    <location>
        <position position="1"/>
    </location>
</feature>
<reference evidence="1" key="1">
    <citation type="journal article" date="2012" name="Nat. Biotechnol.">
        <title>Draft genome sequence of pigeonpea (Cajanus cajan), an orphan legume crop of resource-poor farmers.</title>
        <authorList>
            <person name="Varshney R.K."/>
            <person name="Chen W."/>
            <person name="Li Y."/>
            <person name="Bharti A.K."/>
            <person name="Saxena R.K."/>
            <person name="Schlueter J.A."/>
            <person name="Donoghue M.T."/>
            <person name="Azam S."/>
            <person name="Fan G."/>
            <person name="Whaley A.M."/>
            <person name="Farmer A.D."/>
            <person name="Sheridan J."/>
            <person name="Iwata A."/>
            <person name="Tuteja R."/>
            <person name="Penmetsa R.V."/>
            <person name="Wu W."/>
            <person name="Upadhyaya H.D."/>
            <person name="Yang S.P."/>
            <person name="Shah T."/>
            <person name="Saxena K.B."/>
            <person name="Michael T."/>
            <person name="McCombie W.R."/>
            <person name="Yang B."/>
            <person name="Zhang G."/>
            <person name="Yang H."/>
            <person name="Wang J."/>
            <person name="Spillane C."/>
            <person name="Cook D.R."/>
            <person name="May G.D."/>
            <person name="Xu X."/>
            <person name="Jackson S.A."/>
        </authorList>
    </citation>
    <scope>NUCLEOTIDE SEQUENCE [LARGE SCALE GENOMIC DNA]</scope>
</reference>
<protein>
    <submittedName>
        <fullName evidence="1">Uncharacterized protein</fullName>
    </submittedName>
</protein>
<dbReference type="EMBL" id="KQ483697">
    <property type="protein sequence ID" value="KYP42844.1"/>
    <property type="molecule type" value="Genomic_DNA"/>
</dbReference>
<evidence type="ECO:0000313" key="1">
    <source>
        <dbReference type="EMBL" id="KYP42844.1"/>
    </source>
</evidence>
<organism evidence="1 2">
    <name type="scientific">Cajanus cajan</name>
    <name type="common">Pigeon pea</name>
    <name type="synonym">Cajanus indicus</name>
    <dbReference type="NCBI Taxonomy" id="3821"/>
    <lineage>
        <taxon>Eukaryota</taxon>
        <taxon>Viridiplantae</taxon>
        <taxon>Streptophyta</taxon>
        <taxon>Embryophyta</taxon>
        <taxon>Tracheophyta</taxon>
        <taxon>Spermatophyta</taxon>
        <taxon>Magnoliopsida</taxon>
        <taxon>eudicotyledons</taxon>
        <taxon>Gunneridae</taxon>
        <taxon>Pentapetalae</taxon>
        <taxon>rosids</taxon>
        <taxon>fabids</taxon>
        <taxon>Fabales</taxon>
        <taxon>Fabaceae</taxon>
        <taxon>Papilionoideae</taxon>
        <taxon>50 kb inversion clade</taxon>
        <taxon>NPAAA clade</taxon>
        <taxon>indigoferoid/millettioid clade</taxon>
        <taxon>Phaseoleae</taxon>
        <taxon>Cajanus</taxon>
    </lineage>
</organism>
<proteinExistence type="predicted"/>
<accession>A0A151RJU5</accession>
<gene>
    <name evidence="1" type="ORF">KK1_035730</name>
</gene>
<keyword evidence="2" id="KW-1185">Reference proteome</keyword>
<sequence>GERVRKRRRRNTMVPFVEHPYAIEENGNANEGLKEIQELENESNRNVAKIEAHLSFRLGFLAMISVNSNNHHFHNFYFISYFGFSVGYSA</sequence>
<dbReference type="Proteomes" id="UP000075243">
    <property type="component" value="Unassembled WGS sequence"/>
</dbReference>